<accession>A0A261S3X0</accession>
<dbReference type="Gene3D" id="3.40.50.1820">
    <property type="entry name" value="alpha/beta hydrolase"/>
    <property type="match status" value="1"/>
</dbReference>
<dbReference type="OrthoDB" id="9814831at2"/>
<dbReference type="InterPro" id="IPR008886">
    <property type="entry name" value="UPF0227/Esterase_YqiA"/>
</dbReference>
<dbReference type="Proteomes" id="UP000216020">
    <property type="component" value="Unassembled WGS sequence"/>
</dbReference>
<dbReference type="SUPFAM" id="SSF53474">
    <property type="entry name" value="alpha/beta-Hydrolases"/>
    <property type="match status" value="1"/>
</dbReference>
<reference evidence="2" key="1">
    <citation type="submission" date="2017-05" db="EMBL/GenBank/DDBJ databases">
        <title>Complete and WGS of Bordetella genogroups.</title>
        <authorList>
            <person name="Spilker T."/>
            <person name="Lipuma J."/>
        </authorList>
    </citation>
    <scope>NUCLEOTIDE SEQUENCE [LARGE SCALE GENOMIC DNA]</scope>
    <source>
        <strain evidence="2">AU16122</strain>
    </source>
</reference>
<proteinExistence type="predicted"/>
<comment type="caution">
    <text evidence="1">The sequence shown here is derived from an EMBL/GenBank/DDBJ whole genome shotgun (WGS) entry which is preliminary data.</text>
</comment>
<dbReference type="InterPro" id="IPR029058">
    <property type="entry name" value="AB_hydrolase_fold"/>
</dbReference>
<dbReference type="EMBL" id="NEVM01000005">
    <property type="protein sequence ID" value="OZI31642.1"/>
    <property type="molecule type" value="Genomic_DNA"/>
</dbReference>
<protein>
    <submittedName>
        <fullName evidence="1">Esterase</fullName>
    </submittedName>
</protein>
<dbReference type="PANTHER" id="PTHR35602">
    <property type="entry name" value="ESTERASE YQIA-RELATED"/>
    <property type="match status" value="1"/>
</dbReference>
<organism evidence="1 2">
    <name type="scientific">Bordetella genomosp. 10</name>
    <dbReference type="NCBI Taxonomy" id="1416804"/>
    <lineage>
        <taxon>Bacteria</taxon>
        <taxon>Pseudomonadati</taxon>
        <taxon>Pseudomonadota</taxon>
        <taxon>Betaproteobacteria</taxon>
        <taxon>Burkholderiales</taxon>
        <taxon>Alcaligenaceae</taxon>
        <taxon>Bordetella</taxon>
    </lineage>
</organism>
<dbReference type="Pfam" id="PF05728">
    <property type="entry name" value="UPF0227"/>
    <property type="match status" value="1"/>
</dbReference>
<evidence type="ECO:0000313" key="2">
    <source>
        <dbReference type="Proteomes" id="UP000216020"/>
    </source>
</evidence>
<name>A0A261S3X0_9BORD</name>
<keyword evidence="2" id="KW-1185">Reference proteome</keyword>
<dbReference type="AlphaFoldDB" id="A0A261S3X0"/>
<evidence type="ECO:0000313" key="1">
    <source>
        <dbReference type="EMBL" id="OZI31642.1"/>
    </source>
</evidence>
<sequence length="202" mass="22172">MILYLHGFRSSPSSFKARLMAQAMADRGLAGDWRCPQLPASPREAIALAASLARELLDRARAGGDASPRALTVIGSSLGGYYAGWLAEQLDCRAVLLNPAVHAPRDLATQVGAQTMYHSGEPFEFKPEYVAELAAIEIARPTRLERYFLVAATGDEVLDWKEMRDFYAGSRQRIIEGSDHGISDFEKYLPEVLEFALGDGHS</sequence>
<dbReference type="PANTHER" id="PTHR35602:SF3">
    <property type="entry name" value="ESTERASE YQIA"/>
    <property type="match status" value="1"/>
</dbReference>
<gene>
    <name evidence="1" type="ORF">CAL29_27555</name>
</gene>
<dbReference type="RefSeq" id="WP_094856049.1">
    <property type="nucleotide sequence ID" value="NZ_NEVM01000005.1"/>
</dbReference>